<reference evidence="1 2" key="1">
    <citation type="submission" date="2010-05" db="EMBL/GenBank/DDBJ databases">
        <title>The Genome Sequence of Thecamonas trahens ATCC 50062.</title>
        <authorList>
            <consortium name="The Broad Institute Genome Sequencing Platform"/>
            <person name="Russ C."/>
            <person name="Cuomo C."/>
            <person name="Shea T."/>
            <person name="Young S.K."/>
            <person name="Zeng Q."/>
            <person name="Koehrsen M."/>
            <person name="Haas B."/>
            <person name="Borodovsky M."/>
            <person name="Guigo R."/>
            <person name="Alvarado L."/>
            <person name="Berlin A."/>
            <person name="Bochicchio J."/>
            <person name="Borenstein D."/>
            <person name="Chapman S."/>
            <person name="Chen Z."/>
            <person name="Freedman E."/>
            <person name="Gellesch M."/>
            <person name="Goldberg J."/>
            <person name="Griggs A."/>
            <person name="Gujja S."/>
            <person name="Heilman E."/>
            <person name="Heiman D."/>
            <person name="Hepburn T."/>
            <person name="Howarth C."/>
            <person name="Jen D."/>
            <person name="Larson L."/>
            <person name="Mehta T."/>
            <person name="Park D."/>
            <person name="Pearson M."/>
            <person name="Roberts A."/>
            <person name="Saif S."/>
            <person name="Shenoy N."/>
            <person name="Sisk P."/>
            <person name="Stolte C."/>
            <person name="Sykes S."/>
            <person name="Thomson T."/>
            <person name="Walk T."/>
            <person name="White J."/>
            <person name="Yandava C."/>
            <person name="Burger G."/>
            <person name="Gray M.W."/>
            <person name="Holland P.W.H."/>
            <person name="King N."/>
            <person name="Lang F.B.F."/>
            <person name="Roger A.J."/>
            <person name="Ruiz-Trillo I."/>
            <person name="Lander E."/>
            <person name="Nusbaum C."/>
        </authorList>
    </citation>
    <scope>NUCLEOTIDE SEQUENCE [LARGE SCALE GENOMIC DNA]</scope>
    <source>
        <strain evidence="1 2">ATCC 50062</strain>
    </source>
</reference>
<evidence type="ECO:0000313" key="1">
    <source>
        <dbReference type="EMBL" id="KNC53895.1"/>
    </source>
</evidence>
<gene>
    <name evidence="1" type="ORF">AMSG_12295</name>
</gene>
<name>A0A0L0DNQ4_THETB</name>
<proteinExistence type="predicted"/>
<dbReference type="RefSeq" id="XP_013754288.1">
    <property type="nucleotide sequence ID" value="XM_013898834.1"/>
</dbReference>
<keyword evidence="2" id="KW-1185">Reference proteome</keyword>
<evidence type="ECO:0000313" key="2">
    <source>
        <dbReference type="Proteomes" id="UP000054408"/>
    </source>
</evidence>
<dbReference type="AlphaFoldDB" id="A0A0L0DNQ4"/>
<organism evidence="1 2">
    <name type="scientific">Thecamonas trahens ATCC 50062</name>
    <dbReference type="NCBI Taxonomy" id="461836"/>
    <lineage>
        <taxon>Eukaryota</taxon>
        <taxon>Apusozoa</taxon>
        <taxon>Apusomonadida</taxon>
        <taxon>Apusomonadidae</taxon>
        <taxon>Thecamonas</taxon>
    </lineage>
</organism>
<dbReference type="GeneID" id="25570209"/>
<accession>A0A0L0DNQ4</accession>
<protein>
    <submittedName>
        <fullName evidence="1">Uncharacterized protein</fullName>
    </submittedName>
</protein>
<sequence length="759" mass="79370">MASVVSDKSSAVNSFSPIVDAALRDHLAIEPVVAPAGAPVVDMLLESVLRKRKRKMRKHKRRKRPTLRPPHASVFLTNAHPLDVFLAKAAILLRHDLLDLTTIASAAEAIFLAPGVFALVVAPLLDPPLAHSLHLVLARLGATPSPHALAAALNLSDVVPSPPRPPSSPHSLASAAECLPDDCLLARWGLRELATGLVARLEHTDMTGDADDVAVAWLTHLLATAYAEEPTLIMASRLFEAAADEIMAILAMLPAPIFTPLELAAAIVSVPAARYPDLLSSHSQAFLYSGGMDAITAALAAALAAFPNSPHAVIRLDPDRDYMETAYVTTDMEVAPPCEATTTLIALLTLNPSAPAGDLDPAIIADALAAARRAAPRLLRIFLVIDITIETPALMLPRVVCALDLGGTQCHLLLCKSYVKYASLGLAKSMAGSVVATSLTSSTLPPQLCELLAAWQADASLPEHGLLGLLLSYASHRELELVDSAAAGAAAVAFAMGPLSHTRHGSGHAPTVDLAALTAKLAFEDRDSFSSLSSATLSMTSQFRFNVGQESDDELVLRYAALGIVCRPQLPGARPQEITLTAALHAAAAAIDDGNPLIALSLYNFIFAHHPGLPRHVLPELTHGLAAAFDILSAEALRFEAVHAVVLGWLANIAVASDAACAALATELTPLVPIPQSIASAMLDALTSHHRHADGVLGARARLVAQLADMPDGALPPPLVDAIRASEAAAAAKATAAAVATAAIHRVLDAALGEPWRLQ</sequence>
<dbReference type="Proteomes" id="UP000054408">
    <property type="component" value="Unassembled WGS sequence"/>
</dbReference>
<dbReference type="EMBL" id="GL349483">
    <property type="protein sequence ID" value="KNC53895.1"/>
    <property type="molecule type" value="Genomic_DNA"/>
</dbReference>